<dbReference type="InterPro" id="IPR028098">
    <property type="entry name" value="Glyco_trans_4-like_N"/>
</dbReference>
<name>A0A2A6ZZ07_9FIRM</name>
<feature type="domain" description="Glycosyltransferase subfamily 4-like N-terminal" evidence="1">
    <location>
        <begin position="3"/>
        <end position="146"/>
    </location>
</feature>
<dbReference type="EMBL" id="NMTV01000060">
    <property type="protein sequence ID" value="PDX72077.1"/>
    <property type="molecule type" value="Genomic_DNA"/>
</dbReference>
<protein>
    <submittedName>
        <fullName evidence="2">Glycosyltransferase family 1 protein</fullName>
    </submittedName>
</protein>
<dbReference type="Gene3D" id="3.40.50.2000">
    <property type="entry name" value="Glycogen Phosphorylase B"/>
    <property type="match status" value="2"/>
</dbReference>
<dbReference type="GO" id="GO:0016740">
    <property type="term" value="F:transferase activity"/>
    <property type="evidence" value="ECO:0007669"/>
    <property type="project" value="UniProtKB-KW"/>
</dbReference>
<organism evidence="2 3">
    <name type="scientific">Faecalibacterium prausnitzii</name>
    <dbReference type="NCBI Taxonomy" id="853"/>
    <lineage>
        <taxon>Bacteria</taxon>
        <taxon>Bacillati</taxon>
        <taxon>Bacillota</taxon>
        <taxon>Clostridia</taxon>
        <taxon>Eubacteriales</taxon>
        <taxon>Oscillospiraceae</taxon>
        <taxon>Faecalibacterium</taxon>
    </lineage>
</organism>
<dbReference type="Pfam" id="PF13477">
    <property type="entry name" value="Glyco_trans_4_2"/>
    <property type="match status" value="1"/>
</dbReference>
<gene>
    <name evidence="2" type="ORF">CGS55_10210</name>
</gene>
<dbReference type="Proteomes" id="UP000219901">
    <property type="component" value="Unassembled WGS sequence"/>
</dbReference>
<accession>A0A2A6ZZ07</accession>
<dbReference type="PANTHER" id="PTHR12526">
    <property type="entry name" value="GLYCOSYLTRANSFERASE"/>
    <property type="match status" value="1"/>
</dbReference>
<evidence type="ECO:0000259" key="1">
    <source>
        <dbReference type="Pfam" id="PF13477"/>
    </source>
</evidence>
<evidence type="ECO:0000313" key="3">
    <source>
        <dbReference type="Proteomes" id="UP000219901"/>
    </source>
</evidence>
<reference evidence="2 3" key="1">
    <citation type="journal article" date="2017" name="Front. Microbiol.">
        <title>New Insights into the Diversity of the Genus Faecalibacterium.</title>
        <authorList>
            <person name="Benevides L."/>
            <person name="Burman S."/>
            <person name="Martin R."/>
            <person name="Robert V."/>
            <person name="Thomas M."/>
            <person name="Miquel S."/>
            <person name="Chain F."/>
            <person name="Sokol H."/>
            <person name="Bermudez-Humaran L.G."/>
            <person name="Morrison M."/>
            <person name="Langella P."/>
            <person name="Azevedo V.A."/>
            <person name="Chatel J.M."/>
            <person name="Soares S."/>
        </authorList>
    </citation>
    <scope>NUCLEOTIDE SEQUENCE [LARGE SCALE GENOMIC DNA]</scope>
    <source>
        <strain evidence="2 3">CNCM I 4546</strain>
    </source>
</reference>
<sequence>MRIVLVANDTTFIYNLRREILKGLIAEGHEVSVMCQVLQFKEELEQMGCGVIDIETARQGKNPFKDIVLFRKYYQALKRHKPDVMLGNNIKPNVYAGLACQMLKIKYIPNITGLGTPVENPGPLQALTTRLYKMGVAGASCIFFQNSENQRFFETHKMMPKHAKIRLLPGSGVDLESHPAFPYPEGETVHFQFTSRILKEKGIDLYLAAAKRIHAEYPSTVFHICGGCDDPAYEEILKQAQEAGDVVYHGQQKDMIPFLKQASCIVHPSYYPEGMSNVLLEGAASARPIIATDRAGCRETVEDGVTGFLIPIQDEEALVHALERFMQMTPEQRKAMGLAGRVKMEREFDRKIVVKAYLEEIQALEGKDE</sequence>
<dbReference type="RefSeq" id="WP_097783453.1">
    <property type="nucleotide sequence ID" value="NZ_NMTV01000060.1"/>
</dbReference>
<dbReference type="AlphaFoldDB" id="A0A2A6ZZ07"/>
<keyword evidence="2" id="KW-0808">Transferase</keyword>
<comment type="caution">
    <text evidence="2">The sequence shown here is derived from an EMBL/GenBank/DDBJ whole genome shotgun (WGS) entry which is preliminary data.</text>
</comment>
<evidence type="ECO:0000313" key="2">
    <source>
        <dbReference type="EMBL" id="PDX72077.1"/>
    </source>
</evidence>
<dbReference type="CDD" id="cd03808">
    <property type="entry name" value="GT4_CapM-like"/>
    <property type="match status" value="1"/>
</dbReference>
<dbReference type="Pfam" id="PF13692">
    <property type="entry name" value="Glyco_trans_1_4"/>
    <property type="match status" value="1"/>
</dbReference>
<proteinExistence type="predicted"/>
<dbReference type="SUPFAM" id="SSF53756">
    <property type="entry name" value="UDP-Glycosyltransferase/glycogen phosphorylase"/>
    <property type="match status" value="1"/>
</dbReference>